<dbReference type="InterPro" id="IPR011990">
    <property type="entry name" value="TPR-like_helical_dom_sf"/>
</dbReference>
<dbReference type="Pfam" id="PF07719">
    <property type="entry name" value="TPR_2"/>
    <property type="match status" value="1"/>
</dbReference>
<dbReference type="Pfam" id="PF00515">
    <property type="entry name" value="TPR_1"/>
    <property type="match status" value="2"/>
</dbReference>
<evidence type="ECO:0000313" key="4">
    <source>
        <dbReference type="EMBL" id="AXC10379.1"/>
    </source>
</evidence>
<keyword evidence="5" id="KW-1185">Reference proteome</keyword>
<organism evidence="4 5">
    <name type="scientific">Acidisarcina polymorpha</name>
    <dbReference type="NCBI Taxonomy" id="2211140"/>
    <lineage>
        <taxon>Bacteria</taxon>
        <taxon>Pseudomonadati</taxon>
        <taxon>Acidobacteriota</taxon>
        <taxon>Terriglobia</taxon>
        <taxon>Terriglobales</taxon>
        <taxon>Acidobacteriaceae</taxon>
        <taxon>Acidisarcina</taxon>
    </lineage>
</organism>
<dbReference type="SUPFAM" id="SSF48452">
    <property type="entry name" value="TPR-like"/>
    <property type="match status" value="1"/>
</dbReference>
<dbReference type="PROSITE" id="PS50293">
    <property type="entry name" value="TPR_REGION"/>
    <property type="match status" value="1"/>
</dbReference>
<dbReference type="NCBIfam" id="NF047558">
    <property type="entry name" value="TPR_END_plus"/>
    <property type="match status" value="1"/>
</dbReference>
<dbReference type="Proteomes" id="UP000253606">
    <property type="component" value="Chromosome"/>
</dbReference>
<dbReference type="KEGG" id="abas:ACPOL_1028"/>
<evidence type="ECO:0000256" key="2">
    <source>
        <dbReference type="ARBA" id="ARBA00022803"/>
    </source>
</evidence>
<dbReference type="PROSITE" id="PS50005">
    <property type="entry name" value="TPR"/>
    <property type="match status" value="3"/>
</dbReference>
<dbReference type="PANTHER" id="PTHR44216:SF3">
    <property type="entry name" value="PROTEIN O-MANNOSYL-TRANSFERASE TMTC2"/>
    <property type="match status" value="1"/>
</dbReference>
<accession>A0A2Z5FU43</accession>
<evidence type="ECO:0000256" key="1">
    <source>
        <dbReference type="ARBA" id="ARBA00022737"/>
    </source>
</evidence>
<reference evidence="4 5" key="1">
    <citation type="journal article" date="2018" name="Front. Microbiol.">
        <title>Hydrolytic Capabilities as a Key to Environmental Success: Chitinolytic and Cellulolytic Acidobacteria From Acidic Sub-arctic Soils and Boreal Peatlands.</title>
        <authorList>
            <person name="Belova S.E."/>
            <person name="Ravin N.V."/>
            <person name="Pankratov T.A."/>
            <person name="Rakitin A.L."/>
            <person name="Ivanova A.A."/>
            <person name="Beletsky A.V."/>
            <person name="Mardanov A.V."/>
            <person name="Sinninghe Damste J.S."/>
            <person name="Dedysh S.N."/>
        </authorList>
    </citation>
    <scope>NUCLEOTIDE SEQUENCE [LARGE SCALE GENOMIC DNA]</scope>
    <source>
        <strain evidence="4 5">SBC82</strain>
    </source>
</reference>
<protein>
    <submittedName>
        <fullName evidence="4">TPR repeat</fullName>
    </submittedName>
</protein>
<feature type="repeat" description="TPR" evidence="3">
    <location>
        <begin position="115"/>
        <end position="148"/>
    </location>
</feature>
<dbReference type="EMBL" id="CP030840">
    <property type="protein sequence ID" value="AXC10379.1"/>
    <property type="molecule type" value="Genomic_DNA"/>
</dbReference>
<evidence type="ECO:0000313" key="5">
    <source>
        <dbReference type="Proteomes" id="UP000253606"/>
    </source>
</evidence>
<sequence length="229" mass="26063">MVSHFAPPPQLDIQKQSSSELEGDLLAARQRYLDAIEAYRKASPDSATVINKIGVAYHHMFDITDARKYYQRAIELNPHYAEAWNNLGATYHAEKKYKEAQRCYRKAIKLNPNSPLFYSNLGTAYFFQGNSKKGAEAYRQAFALDPEVFERSSAARIEESSSTKDLAMVNYVLAKTYAKAGMNERALSYLRKALGEGFNDRKKLMTDSELASLRETPEFIQLIARERNP</sequence>
<feature type="repeat" description="TPR" evidence="3">
    <location>
        <begin position="47"/>
        <end position="80"/>
    </location>
</feature>
<dbReference type="GO" id="GO:0035269">
    <property type="term" value="P:protein O-linked glycosylation via mannose"/>
    <property type="evidence" value="ECO:0007669"/>
    <property type="project" value="TreeGrafter"/>
</dbReference>
<dbReference type="SMART" id="SM00028">
    <property type="entry name" value="TPR"/>
    <property type="match status" value="4"/>
</dbReference>
<dbReference type="InterPro" id="IPR052384">
    <property type="entry name" value="TMTC_O-mannosyltransferase"/>
</dbReference>
<dbReference type="PANTHER" id="PTHR44216">
    <property type="entry name" value="PROTEIN O-MANNOSYL-TRANSFERASE TMTC2"/>
    <property type="match status" value="1"/>
</dbReference>
<dbReference type="AlphaFoldDB" id="A0A2Z5FU43"/>
<feature type="repeat" description="TPR" evidence="3">
    <location>
        <begin position="81"/>
        <end position="114"/>
    </location>
</feature>
<proteinExistence type="predicted"/>
<dbReference type="GO" id="GO:0000030">
    <property type="term" value="F:mannosyltransferase activity"/>
    <property type="evidence" value="ECO:0007669"/>
    <property type="project" value="TreeGrafter"/>
</dbReference>
<keyword evidence="2 3" id="KW-0802">TPR repeat</keyword>
<dbReference type="InterPro" id="IPR019734">
    <property type="entry name" value="TPR_rpt"/>
</dbReference>
<gene>
    <name evidence="4" type="ORF">ACPOL_1028</name>
</gene>
<keyword evidence="1" id="KW-0677">Repeat</keyword>
<dbReference type="Pfam" id="PF13181">
    <property type="entry name" value="TPR_8"/>
    <property type="match status" value="1"/>
</dbReference>
<dbReference type="Gene3D" id="1.25.40.10">
    <property type="entry name" value="Tetratricopeptide repeat domain"/>
    <property type="match status" value="2"/>
</dbReference>
<name>A0A2Z5FU43_9BACT</name>
<dbReference type="InterPro" id="IPR013105">
    <property type="entry name" value="TPR_2"/>
</dbReference>
<evidence type="ECO:0000256" key="3">
    <source>
        <dbReference type="PROSITE-ProRule" id="PRU00339"/>
    </source>
</evidence>